<gene>
    <name evidence="2" type="ORF">ACFOVS_18995</name>
</gene>
<sequence>MKISKDFLRTNDATKIHNTNENSIKSSFKPNRNKIDPTGKNNIQYNISSIKEKGVRDSSPVLSLSVDGRPSLESGPEETKGAKLSTAPRAQGVPPTSDEVVQDDPLSIKEKSARDSSPVLSLSVDRRLSLEGGREEFTGAKLSAAQRAKGVPPTPDEIVQGLLDGNLNFVDYAKEIPDPQPYVSRTNVPSITDWDLSVSRDLQSEKMMPSDSFAGDRKFLEDMSVELIKADSSTVDRAFINPETINNLGSLQPEQKAAYVSDLFEAKARLTAYDNQYGDNVPGIEDVKSDLQGRIDRVVGDPDVLMATQQSFSRGAREFLSRPENSALHMRLQQAYLADVGGGKALERELAAGKPLDEAFQSYSSEVSFLSSVLQPEFTQKLSGVANATLSSQLNKHYLDVDKPADLSIYSVDKDGNSETLSPVADAMSLKFMADNLGDSSVYQPAIKFNMARDITRNVDSIFGMMRNGLKFQDAFASFQKSLEKRPSPLGLPNDVYKAGLTHAVQSVTQAGVLAARSIGMGPKPQPQDIAAVVANSVQVVGMISEGLAKNLGSAGKPFSMFGTVNGSWGDAASRFISPAKLELGGKVLGSLGGGAISALSFFAANRALKAGEKAEAAFQIINGTAGLTGSFVGMGEVALQVLNTVPKGVGPTAAQATRFSSLVSNTVKTGLAAVGRGAAIVGSVAGLVLGLIDMAKGARKLTTSQKALNNLLRPILGREVRFEFGPSL</sequence>
<dbReference type="Proteomes" id="UP001595697">
    <property type="component" value="Unassembled WGS sequence"/>
</dbReference>
<dbReference type="EMBL" id="JBHSBD010000097">
    <property type="protein sequence ID" value="MFC3970178.1"/>
    <property type="molecule type" value="Genomic_DNA"/>
</dbReference>
<feature type="region of interest" description="Disordered" evidence="1">
    <location>
        <begin position="1"/>
        <end position="115"/>
    </location>
</feature>
<feature type="compositionally biased region" description="Polar residues" evidence="1">
    <location>
        <begin position="16"/>
        <end position="30"/>
    </location>
</feature>
<proteinExistence type="predicted"/>
<name>A0ABV8ECV7_9HYPH</name>
<protein>
    <submittedName>
        <fullName evidence="2">Uncharacterized protein</fullName>
    </submittedName>
</protein>
<feature type="compositionally biased region" description="Basic and acidic residues" evidence="1">
    <location>
        <begin position="1"/>
        <end position="15"/>
    </location>
</feature>
<feature type="compositionally biased region" description="Polar residues" evidence="1">
    <location>
        <begin position="39"/>
        <end position="49"/>
    </location>
</feature>
<evidence type="ECO:0000313" key="3">
    <source>
        <dbReference type="Proteomes" id="UP001595697"/>
    </source>
</evidence>
<dbReference type="RefSeq" id="WP_247262208.1">
    <property type="nucleotide sequence ID" value="NZ_JALJQZ010000040.1"/>
</dbReference>
<organism evidence="2 3">
    <name type="scientific">Rhizobium lemnae</name>
    <dbReference type="NCBI Taxonomy" id="1214924"/>
    <lineage>
        <taxon>Bacteria</taxon>
        <taxon>Pseudomonadati</taxon>
        <taxon>Pseudomonadota</taxon>
        <taxon>Alphaproteobacteria</taxon>
        <taxon>Hyphomicrobiales</taxon>
        <taxon>Rhizobiaceae</taxon>
        <taxon>Rhizobium/Agrobacterium group</taxon>
        <taxon>Rhizobium</taxon>
    </lineage>
</organism>
<reference evidence="3" key="1">
    <citation type="journal article" date="2019" name="Int. J. Syst. Evol. Microbiol.">
        <title>The Global Catalogue of Microorganisms (GCM) 10K type strain sequencing project: providing services to taxonomists for standard genome sequencing and annotation.</title>
        <authorList>
            <consortium name="The Broad Institute Genomics Platform"/>
            <consortium name="The Broad Institute Genome Sequencing Center for Infectious Disease"/>
            <person name="Wu L."/>
            <person name="Ma J."/>
        </authorList>
    </citation>
    <scope>NUCLEOTIDE SEQUENCE [LARGE SCALE GENOMIC DNA]</scope>
    <source>
        <strain evidence="3">TBRC 5781</strain>
    </source>
</reference>
<accession>A0ABV8ECV7</accession>
<evidence type="ECO:0000256" key="1">
    <source>
        <dbReference type="SAM" id="MobiDB-lite"/>
    </source>
</evidence>
<keyword evidence="3" id="KW-1185">Reference proteome</keyword>
<comment type="caution">
    <text evidence="2">The sequence shown here is derived from an EMBL/GenBank/DDBJ whole genome shotgun (WGS) entry which is preliminary data.</text>
</comment>
<evidence type="ECO:0000313" key="2">
    <source>
        <dbReference type="EMBL" id="MFC3970178.1"/>
    </source>
</evidence>